<evidence type="ECO:0008006" key="5">
    <source>
        <dbReference type="Google" id="ProtNLM"/>
    </source>
</evidence>
<dbReference type="InterPro" id="IPR036397">
    <property type="entry name" value="RNaseH_sf"/>
</dbReference>
<dbReference type="Proteomes" id="UP000594261">
    <property type="component" value="Chromosome 4"/>
</dbReference>
<dbReference type="InParanoid" id="A0A7N2LD30"/>
<reference evidence="3" key="2">
    <citation type="submission" date="2021-01" db="UniProtKB">
        <authorList>
            <consortium name="EnsemblPlants"/>
        </authorList>
    </citation>
    <scope>IDENTIFICATION</scope>
</reference>
<dbReference type="PANTHER" id="PTHR47723:SF19">
    <property type="entry name" value="POLYNUCLEOTIDYL TRANSFERASE, RIBONUCLEASE H-LIKE SUPERFAMILY PROTEIN"/>
    <property type="match status" value="1"/>
</dbReference>
<gene>
    <name evidence="3" type="primary">LOC115984859</name>
</gene>
<dbReference type="OrthoDB" id="1736928at2759"/>
<dbReference type="InterPro" id="IPR002156">
    <property type="entry name" value="RNaseH_domain"/>
</dbReference>
<feature type="domain" description="RNase H type-1" evidence="1">
    <location>
        <begin position="179"/>
        <end position="289"/>
    </location>
</feature>
<dbReference type="RefSeq" id="XP_030963713.1">
    <property type="nucleotide sequence ID" value="XM_031107853.1"/>
</dbReference>
<proteinExistence type="predicted"/>
<dbReference type="Gene3D" id="3.30.420.10">
    <property type="entry name" value="Ribonuclease H-like superfamily/Ribonuclease H"/>
    <property type="match status" value="1"/>
</dbReference>
<accession>A0A7N2LD30</accession>
<evidence type="ECO:0000259" key="1">
    <source>
        <dbReference type="Pfam" id="PF13456"/>
    </source>
</evidence>
<name>A0A7N2LD30_QUELO</name>
<dbReference type="PANTHER" id="PTHR47723">
    <property type="entry name" value="OS05G0353850 PROTEIN"/>
    <property type="match status" value="1"/>
</dbReference>
<reference evidence="3 4" key="1">
    <citation type="journal article" date="2016" name="G3 (Bethesda)">
        <title>First Draft Assembly and Annotation of the Genome of a California Endemic Oak Quercus lobata Nee (Fagaceae).</title>
        <authorList>
            <person name="Sork V.L."/>
            <person name="Fitz-Gibbon S.T."/>
            <person name="Puiu D."/>
            <person name="Crepeau M."/>
            <person name="Gugger P.F."/>
            <person name="Sherman R."/>
            <person name="Stevens K."/>
            <person name="Langley C.H."/>
            <person name="Pellegrini M."/>
            <person name="Salzberg S.L."/>
        </authorList>
    </citation>
    <scope>NUCLEOTIDE SEQUENCE [LARGE SCALE GENOMIC DNA]</scope>
    <source>
        <strain evidence="3 4">cv. SW786</strain>
    </source>
</reference>
<dbReference type="AlphaFoldDB" id="A0A7N2LD30"/>
<sequence>MDIISEGHFSVKSVSRVSSSHINTQVSSTVAWKKLWNLKAPETIKMVLWRLGVNALPTRVNLLKRVDIHDPTCLLCQGCIESPCHLFLRCLIAKALWFSACWGFRAKDVRADSPEDIVNLVIKPPDALCRVADQWKVSLVMALTLEEIWMMRNTELHLKSKVDLRASTQLIQRRFRDSMTALAVVATDRGGFICNVWAKVSPLRSLLQAKTEALLWVVQIAKQERWNQVAFEGDSQVCFNSLSNSAATPDWSIQTTISNIRSLAEVIHHSSFVWIKRSCNATAHEVARLALNSRFSFVFNKGNLPPALAAVCKEDYLRYSSLV</sequence>
<protein>
    <recommendedName>
        <fullName evidence="5">Reverse transcriptase zinc-binding domain-containing protein</fullName>
    </recommendedName>
</protein>
<dbReference type="Gramene" id="QL04p023221:mrna">
    <property type="protein sequence ID" value="QL04p023221:mrna"/>
    <property type="gene ID" value="QL04p023221"/>
</dbReference>
<dbReference type="EMBL" id="LRBV02000004">
    <property type="status" value="NOT_ANNOTATED_CDS"/>
    <property type="molecule type" value="Genomic_DNA"/>
</dbReference>
<dbReference type="EnsemblPlants" id="QL04p023221:mrna">
    <property type="protein sequence ID" value="QL04p023221:mrna"/>
    <property type="gene ID" value="QL04p023221"/>
</dbReference>
<organism evidence="3 4">
    <name type="scientific">Quercus lobata</name>
    <name type="common">Valley oak</name>
    <dbReference type="NCBI Taxonomy" id="97700"/>
    <lineage>
        <taxon>Eukaryota</taxon>
        <taxon>Viridiplantae</taxon>
        <taxon>Streptophyta</taxon>
        <taxon>Embryophyta</taxon>
        <taxon>Tracheophyta</taxon>
        <taxon>Spermatophyta</taxon>
        <taxon>Magnoliopsida</taxon>
        <taxon>eudicotyledons</taxon>
        <taxon>Gunneridae</taxon>
        <taxon>Pentapetalae</taxon>
        <taxon>rosids</taxon>
        <taxon>fabids</taxon>
        <taxon>Fagales</taxon>
        <taxon>Fagaceae</taxon>
        <taxon>Quercus</taxon>
    </lineage>
</organism>
<dbReference type="GeneID" id="115984859"/>
<dbReference type="GO" id="GO:0003676">
    <property type="term" value="F:nucleic acid binding"/>
    <property type="evidence" value="ECO:0007669"/>
    <property type="project" value="InterPro"/>
</dbReference>
<evidence type="ECO:0000259" key="2">
    <source>
        <dbReference type="Pfam" id="PF13966"/>
    </source>
</evidence>
<evidence type="ECO:0000313" key="3">
    <source>
        <dbReference type="EnsemblPlants" id="QL04p023221:mrna"/>
    </source>
</evidence>
<dbReference type="KEGG" id="qlo:115984859"/>
<keyword evidence="4" id="KW-1185">Reference proteome</keyword>
<dbReference type="InterPro" id="IPR026960">
    <property type="entry name" value="RVT-Znf"/>
</dbReference>
<dbReference type="Pfam" id="PF13966">
    <property type="entry name" value="zf-RVT"/>
    <property type="match status" value="1"/>
</dbReference>
<dbReference type="InterPro" id="IPR053151">
    <property type="entry name" value="RNase_H-like"/>
</dbReference>
<dbReference type="OMA" id="CNATAHE"/>
<feature type="domain" description="Reverse transcriptase zinc-binding" evidence="2">
    <location>
        <begin position="9"/>
        <end position="97"/>
    </location>
</feature>
<dbReference type="GO" id="GO:0004523">
    <property type="term" value="F:RNA-DNA hybrid ribonuclease activity"/>
    <property type="evidence" value="ECO:0007669"/>
    <property type="project" value="InterPro"/>
</dbReference>
<dbReference type="SUPFAM" id="SSF53098">
    <property type="entry name" value="Ribonuclease H-like"/>
    <property type="match status" value="1"/>
</dbReference>
<dbReference type="InterPro" id="IPR012337">
    <property type="entry name" value="RNaseH-like_sf"/>
</dbReference>
<dbReference type="Pfam" id="PF13456">
    <property type="entry name" value="RVT_3"/>
    <property type="match status" value="1"/>
</dbReference>
<evidence type="ECO:0000313" key="4">
    <source>
        <dbReference type="Proteomes" id="UP000594261"/>
    </source>
</evidence>